<dbReference type="AlphaFoldDB" id="A0A2M9CG22"/>
<evidence type="ECO:0000256" key="1">
    <source>
        <dbReference type="ARBA" id="ARBA00023015"/>
    </source>
</evidence>
<dbReference type="OrthoDB" id="8555652at2"/>
<dbReference type="GO" id="GO:0003700">
    <property type="term" value="F:DNA-binding transcription factor activity"/>
    <property type="evidence" value="ECO:0007669"/>
    <property type="project" value="InterPro"/>
</dbReference>
<evidence type="ECO:0000259" key="4">
    <source>
        <dbReference type="PROSITE" id="PS51000"/>
    </source>
</evidence>
<dbReference type="InterPro" id="IPR001034">
    <property type="entry name" value="DeoR_HTH"/>
</dbReference>
<dbReference type="InterPro" id="IPR028349">
    <property type="entry name" value="PafC-like"/>
</dbReference>
<dbReference type="InterPro" id="IPR018356">
    <property type="entry name" value="Tscrpt_reg_HTH_DeoR_CS"/>
</dbReference>
<dbReference type="Pfam" id="PF08279">
    <property type="entry name" value="HTH_11"/>
    <property type="match status" value="1"/>
</dbReference>
<dbReference type="InterPro" id="IPR026881">
    <property type="entry name" value="WYL_dom"/>
</dbReference>
<dbReference type="InterPro" id="IPR036390">
    <property type="entry name" value="WH_DNA-bd_sf"/>
</dbReference>
<dbReference type="PANTHER" id="PTHR34580:SF3">
    <property type="entry name" value="PROTEIN PAFB"/>
    <property type="match status" value="1"/>
</dbReference>
<dbReference type="GO" id="GO:0003677">
    <property type="term" value="F:DNA binding"/>
    <property type="evidence" value="ECO:0007669"/>
    <property type="project" value="UniProtKB-KW"/>
</dbReference>
<dbReference type="SMART" id="SM00420">
    <property type="entry name" value="HTH_DEOR"/>
    <property type="match status" value="1"/>
</dbReference>
<dbReference type="Pfam" id="PF13280">
    <property type="entry name" value="WYL"/>
    <property type="match status" value="1"/>
</dbReference>
<dbReference type="InterPro" id="IPR057727">
    <property type="entry name" value="WCX_dom"/>
</dbReference>
<dbReference type="RefSeq" id="WP_100363194.1">
    <property type="nucleotide sequence ID" value="NZ_PGFF01000001.1"/>
</dbReference>
<gene>
    <name evidence="5" type="ORF">CLV46_0337</name>
</gene>
<dbReference type="PIRSF" id="PIRSF016838">
    <property type="entry name" value="PafC"/>
    <property type="match status" value="1"/>
</dbReference>
<evidence type="ECO:0000256" key="2">
    <source>
        <dbReference type="ARBA" id="ARBA00023125"/>
    </source>
</evidence>
<dbReference type="InterPro" id="IPR036388">
    <property type="entry name" value="WH-like_DNA-bd_sf"/>
</dbReference>
<name>A0A2M9CG22_9MICO</name>
<dbReference type="InterPro" id="IPR051534">
    <property type="entry name" value="CBASS_pafABC_assoc_protein"/>
</dbReference>
<accession>A0A2M9CG22</accession>
<evidence type="ECO:0000256" key="3">
    <source>
        <dbReference type="ARBA" id="ARBA00023163"/>
    </source>
</evidence>
<protein>
    <submittedName>
        <fullName evidence="5">Putative DNA-binding transcriptional regulator YafY</fullName>
    </submittedName>
</protein>
<dbReference type="PANTHER" id="PTHR34580">
    <property type="match status" value="1"/>
</dbReference>
<organism evidence="5 6">
    <name type="scientific">Diaminobutyricimonas aerilata</name>
    <dbReference type="NCBI Taxonomy" id="1162967"/>
    <lineage>
        <taxon>Bacteria</taxon>
        <taxon>Bacillati</taxon>
        <taxon>Actinomycetota</taxon>
        <taxon>Actinomycetes</taxon>
        <taxon>Micrococcales</taxon>
        <taxon>Microbacteriaceae</taxon>
        <taxon>Diaminobutyricimonas</taxon>
    </lineage>
</organism>
<evidence type="ECO:0000313" key="5">
    <source>
        <dbReference type="EMBL" id="PJJ70810.1"/>
    </source>
</evidence>
<keyword evidence="3" id="KW-0804">Transcription</keyword>
<comment type="caution">
    <text evidence="5">The sequence shown here is derived from an EMBL/GenBank/DDBJ whole genome shotgun (WGS) entry which is preliminary data.</text>
</comment>
<dbReference type="Gene3D" id="1.10.10.10">
    <property type="entry name" value="Winged helix-like DNA-binding domain superfamily/Winged helix DNA-binding domain"/>
    <property type="match status" value="1"/>
</dbReference>
<dbReference type="Pfam" id="PF25583">
    <property type="entry name" value="WCX"/>
    <property type="match status" value="1"/>
</dbReference>
<keyword evidence="2 5" id="KW-0238">DNA-binding</keyword>
<feature type="domain" description="HTH deoR-type" evidence="4">
    <location>
        <begin position="4"/>
        <end position="59"/>
    </location>
</feature>
<dbReference type="SUPFAM" id="SSF46785">
    <property type="entry name" value="Winged helix' DNA-binding domain"/>
    <property type="match status" value="1"/>
</dbReference>
<dbReference type="PROSITE" id="PS00894">
    <property type="entry name" value="HTH_DEOR_1"/>
    <property type="match status" value="1"/>
</dbReference>
<keyword evidence="1" id="KW-0805">Transcription regulation</keyword>
<proteinExistence type="predicted"/>
<keyword evidence="6" id="KW-1185">Reference proteome</keyword>
<sequence length="317" mass="35013">MTATSARLLALLGLLQVRQEWTGPQLADRLDVSVRTVRNDIDRLRELGYPVTSMRGTAGHYRLGPGASLPPLLLDDEEAVAVAIGLRAASGVAGIADSSARALSKLEHVLPSRLRHRVDAIARTVDRGPENTSTNAPDPEVDPALLADVAQAIRAVEWLRFDYRGQPRLVEPYRLVSWQRRWYLVAREVESGEWQTFRLDWMTLRMPTRRAFDPRPLPERDYTDFVVREVASTGWLVHARITVAASAPDVLARINPAVGVVEPLDERSCVLVTGADSVETIAAYIGMLGLDFHVTEPPDLVEALRVMSRRYAGAVAG</sequence>
<dbReference type="InterPro" id="IPR013196">
    <property type="entry name" value="HTH_11"/>
</dbReference>
<evidence type="ECO:0000313" key="6">
    <source>
        <dbReference type="Proteomes" id="UP000228758"/>
    </source>
</evidence>
<dbReference type="EMBL" id="PGFF01000001">
    <property type="protein sequence ID" value="PJJ70810.1"/>
    <property type="molecule type" value="Genomic_DNA"/>
</dbReference>
<dbReference type="PROSITE" id="PS52050">
    <property type="entry name" value="WYL"/>
    <property type="match status" value="1"/>
</dbReference>
<dbReference type="Proteomes" id="UP000228758">
    <property type="component" value="Unassembled WGS sequence"/>
</dbReference>
<dbReference type="PROSITE" id="PS51000">
    <property type="entry name" value="HTH_DEOR_2"/>
    <property type="match status" value="1"/>
</dbReference>
<reference evidence="5 6" key="1">
    <citation type="submission" date="2017-11" db="EMBL/GenBank/DDBJ databases">
        <title>Genomic Encyclopedia of Archaeal and Bacterial Type Strains, Phase II (KMG-II): From Individual Species to Whole Genera.</title>
        <authorList>
            <person name="Goeker M."/>
        </authorList>
    </citation>
    <scope>NUCLEOTIDE SEQUENCE [LARGE SCALE GENOMIC DNA]</scope>
    <source>
        <strain evidence="5 6">DSM 27393</strain>
    </source>
</reference>